<sequence>MGGGYYIANWRKSNPEASLRGTNPGLLKGSGARCQNITELSHRRPHCLATHCNLLQFIRTEFEDGLINCRTWCVSVRYRKCRYYMDGQQSTSLGFWLAETLARGTRPAPLSCCGPGVAVRIPAASYYWNQREAA</sequence>
<evidence type="ECO:0000313" key="2">
    <source>
        <dbReference type="Proteomes" id="UP000190648"/>
    </source>
</evidence>
<comment type="caution">
    <text evidence="1">The sequence shown here is derived from an EMBL/GenBank/DDBJ whole genome shotgun (WGS) entry which is preliminary data.</text>
</comment>
<dbReference type="AlphaFoldDB" id="A0A1V4JU40"/>
<reference evidence="1 2" key="1">
    <citation type="submission" date="2016-02" db="EMBL/GenBank/DDBJ databases">
        <title>Band-tailed pigeon sequencing and assembly.</title>
        <authorList>
            <person name="Soares A.E."/>
            <person name="Novak B.J."/>
            <person name="Rice E.S."/>
            <person name="O'Connell B."/>
            <person name="Chang D."/>
            <person name="Weber S."/>
            <person name="Shapiro B."/>
        </authorList>
    </citation>
    <scope>NUCLEOTIDE SEQUENCE [LARGE SCALE GENOMIC DNA]</scope>
    <source>
        <strain evidence="1">BTP2013</strain>
        <tissue evidence="1">Blood</tissue>
    </source>
</reference>
<protein>
    <submittedName>
        <fullName evidence="1">Uncharacterized protein</fullName>
    </submittedName>
</protein>
<organism evidence="1 2">
    <name type="scientific">Patagioenas fasciata monilis</name>
    <dbReference type="NCBI Taxonomy" id="372326"/>
    <lineage>
        <taxon>Eukaryota</taxon>
        <taxon>Metazoa</taxon>
        <taxon>Chordata</taxon>
        <taxon>Craniata</taxon>
        <taxon>Vertebrata</taxon>
        <taxon>Euteleostomi</taxon>
        <taxon>Archelosauria</taxon>
        <taxon>Archosauria</taxon>
        <taxon>Dinosauria</taxon>
        <taxon>Saurischia</taxon>
        <taxon>Theropoda</taxon>
        <taxon>Coelurosauria</taxon>
        <taxon>Aves</taxon>
        <taxon>Neognathae</taxon>
        <taxon>Neoaves</taxon>
        <taxon>Columbimorphae</taxon>
        <taxon>Columbiformes</taxon>
        <taxon>Columbidae</taxon>
        <taxon>Patagioenas</taxon>
    </lineage>
</organism>
<keyword evidence="2" id="KW-1185">Reference proteome</keyword>
<dbReference type="Proteomes" id="UP000190648">
    <property type="component" value="Unassembled WGS sequence"/>
</dbReference>
<proteinExistence type="predicted"/>
<name>A0A1V4JU40_PATFA</name>
<evidence type="ECO:0000313" key="1">
    <source>
        <dbReference type="EMBL" id="OPJ75691.1"/>
    </source>
</evidence>
<accession>A0A1V4JU40</accession>
<dbReference type="EMBL" id="LSYS01006159">
    <property type="protein sequence ID" value="OPJ75691.1"/>
    <property type="molecule type" value="Genomic_DNA"/>
</dbReference>
<gene>
    <name evidence="1" type="ORF">AV530_011882</name>
</gene>